<proteinExistence type="predicted"/>
<organism evidence="3 4">
    <name type="scientific">Jiangella aurantiaca</name>
    <dbReference type="NCBI Taxonomy" id="2530373"/>
    <lineage>
        <taxon>Bacteria</taxon>
        <taxon>Bacillati</taxon>
        <taxon>Actinomycetota</taxon>
        <taxon>Actinomycetes</taxon>
        <taxon>Jiangellales</taxon>
        <taxon>Jiangellaceae</taxon>
        <taxon>Jiangella</taxon>
    </lineage>
</organism>
<evidence type="ECO:0000313" key="3">
    <source>
        <dbReference type="EMBL" id="TDD69850.1"/>
    </source>
</evidence>
<name>A0A4R5AEU3_9ACTN</name>
<dbReference type="InterPro" id="IPR003137">
    <property type="entry name" value="PA_domain"/>
</dbReference>
<dbReference type="EMBL" id="SMLB01000012">
    <property type="protein sequence ID" value="TDD69850.1"/>
    <property type="molecule type" value="Genomic_DNA"/>
</dbReference>
<feature type="domain" description="PA" evidence="2">
    <location>
        <begin position="395"/>
        <end position="442"/>
    </location>
</feature>
<evidence type="ECO:0000256" key="1">
    <source>
        <dbReference type="SAM" id="SignalP"/>
    </source>
</evidence>
<dbReference type="RefSeq" id="WP_132103230.1">
    <property type="nucleotide sequence ID" value="NZ_SMLB01000012.1"/>
</dbReference>
<protein>
    <recommendedName>
        <fullName evidence="2">PA domain-containing protein</fullName>
    </recommendedName>
</protein>
<evidence type="ECO:0000259" key="2">
    <source>
        <dbReference type="Pfam" id="PF02225"/>
    </source>
</evidence>
<dbReference type="OrthoDB" id="8375at2"/>
<keyword evidence="4" id="KW-1185">Reference proteome</keyword>
<keyword evidence="1" id="KW-0732">Signal</keyword>
<accession>A0A4R5AEU3</accession>
<comment type="caution">
    <text evidence="3">The sequence shown here is derived from an EMBL/GenBank/DDBJ whole genome shotgun (WGS) entry which is preliminary data.</text>
</comment>
<dbReference type="Pfam" id="PF02225">
    <property type="entry name" value="PA"/>
    <property type="match status" value="1"/>
</dbReference>
<evidence type="ECO:0000313" key="4">
    <source>
        <dbReference type="Proteomes" id="UP000295217"/>
    </source>
</evidence>
<feature type="signal peptide" evidence="1">
    <location>
        <begin position="1"/>
        <end position="29"/>
    </location>
</feature>
<sequence length="621" mass="66123">MRHHASRRAVTTAGVAVLAAATLAIPATAHDSGSVQYDGAIDNAKTTHHHHQHGGDDGHLPGSVSDVELVSQLELKNVEPEKIADVGVHEGYAYLAAWGGATCKYNGVHVVDIRDPENPEEVAFIVAKEGSAPGEGIQAISLDTPYFTGDILVTNNETCKDPAGFGGLNIYDVTKPEAPTPLAVGIGDTLANGQGQKGANEIHSVFAWDAGDKAYAVIVDNEEGPDVDIMDITNPKKPRLVAEYDLDAMFPQIAQDGLDEIFHHDVIVEEIDGRQIMLVSYWDAGYVQLDVTNPLAPVYLADSQYAEFDPEAAESGFMVPPEGNGHQGEFTLDQEFVLATDEDFGPYALSAENVTDGTEIDASSGSDTKQLAEGDTFTGATTFVGRACPGDTAVPAGDPNVADIAVVERGVCDFTVKVANVIAAGGWDAVVIFNREGSDACNAELGMSVAGDIYTFGVVPREQGYAIFGYEDQYDDAGCVAGNGSVLSPIPVGTTGDTLTFSSYFDGWGYVHLFDGQTMESLDTYAIPEAHDPEYASGFGDLSVHEVATSEVDPDLTYIAYYSGGLRVVSTESGQIEEIGHYVADDGNNFWGVQVFQHEGQEYVAASDRDHGLFIFRYTGD</sequence>
<dbReference type="AlphaFoldDB" id="A0A4R5AEU3"/>
<dbReference type="Gene3D" id="3.50.30.30">
    <property type="match status" value="1"/>
</dbReference>
<dbReference type="Proteomes" id="UP000295217">
    <property type="component" value="Unassembled WGS sequence"/>
</dbReference>
<reference evidence="3 4" key="1">
    <citation type="submission" date="2019-02" db="EMBL/GenBank/DDBJ databases">
        <title>Draft genome sequences of novel Actinobacteria.</title>
        <authorList>
            <person name="Sahin N."/>
            <person name="Ay H."/>
            <person name="Saygin H."/>
        </authorList>
    </citation>
    <scope>NUCLEOTIDE SEQUENCE [LARGE SCALE GENOMIC DNA]</scope>
    <source>
        <strain evidence="3 4">8K307</strain>
    </source>
</reference>
<gene>
    <name evidence="3" type="ORF">E1262_11285</name>
</gene>
<feature type="chain" id="PRO_5020499610" description="PA domain-containing protein" evidence="1">
    <location>
        <begin position="30"/>
        <end position="621"/>
    </location>
</feature>